<dbReference type="Gene3D" id="3.40.50.1820">
    <property type="entry name" value="alpha/beta hydrolase"/>
    <property type="match status" value="1"/>
</dbReference>
<dbReference type="OMA" id="HHRASNF"/>
<reference evidence="5" key="1">
    <citation type="submission" date="2025-08" db="UniProtKB">
        <authorList>
            <consortium name="Ensembl"/>
        </authorList>
    </citation>
    <scope>IDENTIFICATION</scope>
</reference>
<evidence type="ECO:0000313" key="6">
    <source>
        <dbReference type="Proteomes" id="UP000005207"/>
    </source>
</evidence>
<dbReference type="eggNOG" id="ENOG502QQ8Z">
    <property type="taxonomic scope" value="Eukaryota"/>
</dbReference>
<gene>
    <name evidence="5" type="primary">LOC100710645</name>
</gene>
<evidence type="ECO:0000256" key="2">
    <source>
        <dbReference type="PIRSR" id="PIRSR016521-1"/>
    </source>
</evidence>
<protein>
    <submittedName>
        <fullName evidence="5">Acyl-coenzyme A thioesterase 1-like</fullName>
    </submittedName>
</protein>
<dbReference type="HOGENOM" id="CLU_029849_4_0_1"/>
<dbReference type="InterPro" id="IPR006862">
    <property type="entry name" value="Thio_Ohase/aa_AcTrfase"/>
</dbReference>
<dbReference type="Pfam" id="PF04775">
    <property type="entry name" value="Bile_Hydr_Trans"/>
    <property type="match status" value="1"/>
</dbReference>
<dbReference type="SUPFAM" id="SSF53474">
    <property type="entry name" value="alpha/beta-Hydrolases"/>
    <property type="match status" value="1"/>
</dbReference>
<proteinExistence type="inferred from homology"/>
<evidence type="ECO:0000256" key="1">
    <source>
        <dbReference type="ARBA" id="ARBA00006538"/>
    </source>
</evidence>
<feature type="domain" description="BAAT/Acyl-CoA thioester hydrolase C-terminal" evidence="4">
    <location>
        <begin position="200"/>
        <end position="408"/>
    </location>
</feature>
<dbReference type="AlphaFoldDB" id="I3K5T2"/>
<dbReference type="OrthoDB" id="6347013at2759"/>
<accession>I3K5T2</accession>
<dbReference type="InterPro" id="IPR016662">
    <property type="entry name" value="Acyl-CoA_thioEstase_long-chain"/>
</dbReference>
<dbReference type="InterPro" id="IPR042490">
    <property type="entry name" value="Thio_Ohase/BAAT_N"/>
</dbReference>
<dbReference type="Ensembl" id="ENSONIT00000016492.2">
    <property type="protein sequence ID" value="ENSONIP00000016477.1"/>
    <property type="gene ID" value="ENSONIG00000013100.2"/>
</dbReference>
<dbReference type="Gene3D" id="2.60.40.2240">
    <property type="entry name" value="Acyl-CoA thioester hydrolase/BAAT N-terminal domain"/>
    <property type="match status" value="1"/>
</dbReference>
<evidence type="ECO:0000313" key="5">
    <source>
        <dbReference type="Ensembl" id="ENSONIP00000016477.1"/>
    </source>
</evidence>
<dbReference type="GeneID" id="100710645"/>
<sequence length="418" mass="46109">MSSQVRLRLLPRARCLFDEPIKVKVEGLRSRQVVTMRARLTDDKGVVFSSSATYRADGSGEVDLNRDPSLGGTYVGVEPMGLLWSMRAQKSHKKFQKATSLKPQLVNFSVHEGEGRILAEETNERILIGDGVSRVPVQEGNISGVLFTPPGGGLFPAVLDILTFKSETRASLLANKGFVVLAISLVEGKFESFEHYPRFHLDHFKEAIDFLKQQPKVDSKGVGIIAKSKGADIALSLATFVPGIKAAVSINGCSANVGIPLYYKKQQILSPLQYDFSKLITSESGTNIVKYIFEDPLAEKNKGSLIPIEQAKTHLLLAAGEDDHNFDSKRYMDQMVERLKRHGKENFESVSYPGAGHLLQPPYKPFCPSCAHGLFPFIGSWGGEPKAHAAAEVHLWKKIQEFFRTHLSCDAAQTKAKL</sequence>
<keyword evidence="6" id="KW-1185">Reference proteome</keyword>
<dbReference type="GeneTree" id="ENSGT01010000222336"/>
<dbReference type="STRING" id="8128.ENSONIP00000016477"/>
<evidence type="ECO:0000259" key="3">
    <source>
        <dbReference type="Pfam" id="PF04775"/>
    </source>
</evidence>
<dbReference type="PANTHER" id="PTHR10824">
    <property type="entry name" value="ACYL-COENZYME A THIOESTERASE-RELATED"/>
    <property type="match status" value="1"/>
</dbReference>
<dbReference type="Pfam" id="PF08840">
    <property type="entry name" value="BAAT_C"/>
    <property type="match status" value="1"/>
</dbReference>
<dbReference type="GO" id="GO:0006631">
    <property type="term" value="P:fatty acid metabolic process"/>
    <property type="evidence" value="ECO:0007669"/>
    <property type="project" value="TreeGrafter"/>
</dbReference>
<dbReference type="FunFam" id="3.40.50.1820:FF:000024">
    <property type="entry name" value="acyl-coenzyme A thioesterase 4"/>
    <property type="match status" value="1"/>
</dbReference>
<dbReference type="GO" id="GO:0047617">
    <property type="term" value="F:fatty acyl-CoA hydrolase activity"/>
    <property type="evidence" value="ECO:0007669"/>
    <property type="project" value="TreeGrafter"/>
</dbReference>
<dbReference type="Proteomes" id="UP000005207">
    <property type="component" value="Unplaced"/>
</dbReference>
<feature type="active site" description="Charge relay system" evidence="2">
    <location>
        <position position="323"/>
    </location>
</feature>
<dbReference type="InParanoid" id="I3K5T2"/>
<dbReference type="GO" id="GO:0006637">
    <property type="term" value="P:acyl-CoA metabolic process"/>
    <property type="evidence" value="ECO:0007669"/>
    <property type="project" value="InterPro"/>
</dbReference>
<dbReference type="KEGG" id="onl:100710645"/>
<reference evidence="5" key="2">
    <citation type="submission" date="2025-09" db="UniProtKB">
        <authorList>
            <consortium name="Ensembl"/>
        </authorList>
    </citation>
    <scope>IDENTIFICATION</scope>
</reference>
<dbReference type="PANTHER" id="PTHR10824:SF17">
    <property type="entry name" value="ACYL-COENZYME A THIOESTERASE 6"/>
    <property type="match status" value="1"/>
</dbReference>
<feature type="domain" description="Acyl-CoA thioester hydrolase/bile acid-CoA amino acid N-acetyltransferase" evidence="3">
    <location>
        <begin position="18"/>
        <end position="139"/>
    </location>
</feature>
<evidence type="ECO:0000259" key="4">
    <source>
        <dbReference type="Pfam" id="PF08840"/>
    </source>
</evidence>
<dbReference type="InterPro" id="IPR014940">
    <property type="entry name" value="BAAT_C"/>
</dbReference>
<dbReference type="InterPro" id="IPR029058">
    <property type="entry name" value="AB_hydrolase_fold"/>
</dbReference>
<organism evidence="5 6">
    <name type="scientific">Oreochromis niloticus</name>
    <name type="common">Nile tilapia</name>
    <name type="synonym">Tilapia nilotica</name>
    <dbReference type="NCBI Taxonomy" id="8128"/>
    <lineage>
        <taxon>Eukaryota</taxon>
        <taxon>Metazoa</taxon>
        <taxon>Chordata</taxon>
        <taxon>Craniata</taxon>
        <taxon>Vertebrata</taxon>
        <taxon>Euteleostomi</taxon>
        <taxon>Actinopterygii</taxon>
        <taxon>Neopterygii</taxon>
        <taxon>Teleostei</taxon>
        <taxon>Neoteleostei</taxon>
        <taxon>Acanthomorphata</taxon>
        <taxon>Ovalentaria</taxon>
        <taxon>Cichlomorphae</taxon>
        <taxon>Cichliformes</taxon>
        <taxon>Cichlidae</taxon>
        <taxon>African cichlids</taxon>
        <taxon>Pseudocrenilabrinae</taxon>
        <taxon>Oreochromini</taxon>
        <taxon>Oreochromis</taxon>
    </lineage>
</organism>
<feature type="active site" description="Charge relay system" evidence="2">
    <location>
        <position position="228"/>
    </location>
</feature>
<dbReference type="RefSeq" id="XP_003460399.3">
    <property type="nucleotide sequence ID" value="XM_003460351.5"/>
</dbReference>
<name>I3K5T2_ORENI</name>
<comment type="similarity">
    <text evidence="1">Belongs to the C/M/P thioester hydrolase family.</text>
</comment>
<dbReference type="PIRSF" id="PIRSF016521">
    <property type="entry name" value="Acyl-CoA_hydro"/>
    <property type="match status" value="1"/>
</dbReference>
<feature type="active site" description="Charge relay system" evidence="2">
    <location>
        <position position="357"/>
    </location>
</feature>